<sequence>MPRLIEILLYKLKPGTGGEFFDIMHNISVPLHRQNGIDVIWHGQSMHDPDGYGLIRGFADMAELDEAQSAFYAGDAWKTGPREAIISRIETATKIIIPMNADAVRGLREQGYHAVTAARHGF</sequence>
<organism evidence="1 2">
    <name type="scientific">Paracoccus kondratievae</name>
    <dbReference type="NCBI Taxonomy" id="135740"/>
    <lineage>
        <taxon>Bacteria</taxon>
        <taxon>Pseudomonadati</taxon>
        <taxon>Pseudomonadota</taxon>
        <taxon>Alphaproteobacteria</taxon>
        <taxon>Rhodobacterales</taxon>
        <taxon>Paracoccaceae</taxon>
        <taxon>Paracoccus</taxon>
    </lineage>
</organism>
<evidence type="ECO:0000313" key="2">
    <source>
        <dbReference type="Proteomes" id="UP001143349"/>
    </source>
</evidence>
<dbReference type="RefSeq" id="WP_085501739.1">
    <property type="nucleotide sequence ID" value="NZ_BSFH01000031.1"/>
</dbReference>
<reference evidence="1" key="2">
    <citation type="submission" date="2023-01" db="EMBL/GenBank/DDBJ databases">
        <authorList>
            <person name="Sun Q."/>
            <person name="Evtushenko L."/>
        </authorList>
    </citation>
    <scope>NUCLEOTIDE SEQUENCE</scope>
    <source>
        <strain evidence="1">VKM B-2222</strain>
    </source>
</reference>
<dbReference type="EMBL" id="BSFH01000031">
    <property type="protein sequence ID" value="GLK64886.1"/>
    <property type="molecule type" value="Genomic_DNA"/>
</dbReference>
<accession>A0AAD3NYE0</accession>
<evidence type="ECO:0000313" key="1">
    <source>
        <dbReference type="EMBL" id="GLK64886.1"/>
    </source>
</evidence>
<proteinExistence type="predicted"/>
<keyword evidence="2" id="KW-1185">Reference proteome</keyword>
<gene>
    <name evidence="1" type="ORF">GCM10017635_23570</name>
</gene>
<reference evidence="1" key="1">
    <citation type="journal article" date="2014" name="Int. J. Syst. Evol. Microbiol.">
        <title>Complete genome sequence of Corynebacterium casei LMG S-19264T (=DSM 44701T), isolated from a smear-ripened cheese.</title>
        <authorList>
            <consortium name="US DOE Joint Genome Institute (JGI-PGF)"/>
            <person name="Walter F."/>
            <person name="Albersmeier A."/>
            <person name="Kalinowski J."/>
            <person name="Ruckert C."/>
        </authorList>
    </citation>
    <scope>NUCLEOTIDE SEQUENCE</scope>
    <source>
        <strain evidence="1">VKM B-2222</strain>
    </source>
</reference>
<dbReference type="Gene3D" id="3.30.70.100">
    <property type="match status" value="1"/>
</dbReference>
<comment type="caution">
    <text evidence="1">The sequence shown here is derived from an EMBL/GenBank/DDBJ whole genome shotgun (WGS) entry which is preliminary data.</text>
</comment>
<protein>
    <submittedName>
        <fullName evidence="1">NIPSNAP family protein</fullName>
    </submittedName>
</protein>
<name>A0AAD3NYE0_9RHOB</name>
<dbReference type="InterPro" id="IPR011008">
    <property type="entry name" value="Dimeric_a/b-barrel"/>
</dbReference>
<dbReference type="AlphaFoldDB" id="A0AAD3NYE0"/>
<dbReference type="SUPFAM" id="SSF54909">
    <property type="entry name" value="Dimeric alpha+beta barrel"/>
    <property type="match status" value="1"/>
</dbReference>
<dbReference type="Proteomes" id="UP001143349">
    <property type="component" value="Unassembled WGS sequence"/>
</dbReference>